<evidence type="ECO:0000259" key="1">
    <source>
        <dbReference type="Pfam" id="PF00144"/>
    </source>
</evidence>
<keyword evidence="3" id="KW-1185">Reference proteome</keyword>
<proteinExistence type="predicted"/>
<feature type="domain" description="Beta-lactamase-related" evidence="1">
    <location>
        <begin position="35"/>
        <end position="342"/>
    </location>
</feature>
<protein>
    <submittedName>
        <fullName evidence="2">CubicO group peptidase, beta-lactamase class C family</fullName>
    </submittedName>
</protein>
<dbReference type="InterPro" id="IPR001466">
    <property type="entry name" value="Beta-lactam-related"/>
</dbReference>
<gene>
    <name evidence="2" type="ORF">SAMN04488104_100340</name>
</gene>
<dbReference type="Pfam" id="PF00144">
    <property type="entry name" value="Beta-lactamase"/>
    <property type="match status" value="1"/>
</dbReference>
<accession>A0A1G6N9U4</accession>
<dbReference type="InterPro" id="IPR012338">
    <property type="entry name" value="Beta-lactam/transpept-like"/>
</dbReference>
<dbReference type="PANTHER" id="PTHR46825:SF9">
    <property type="entry name" value="BETA-LACTAMASE-RELATED DOMAIN-CONTAINING PROTEIN"/>
    <property type="match status" value="1"/>
</dbReference>
<organism evidence="2 3">
    <name type="scientific">Algoriphagus faecimaris</name>
    <dbReference type="NCBI Taxonomy" id="686796"/>
    <lineage>
        <taxon>Bacteria</taxon>
        <taxon>Pseudomonadati</taxon>
        <taxon>Bacteroidota</taxon>
        <taxon>Cytophagia</taxon>
        <taxon>Cytophagales</taxon>
        <taxon>Cyclobacteriaceae</taxon>
        <taxon>Algoriphagus</taxon>
    </lineage>
</organism>
<dbReference type="Gene3D" id="3.40.710.10">
    <property type="entry name" value="DD-peptidase/beta-lactamase superfamily"/>
    <property type="match status" value="1"/>
</dbReference>
<dbReference type="SUPFAM" id="SSF56601">
    <property type="entry name" value="beta-lactamase/transpeptidase-like"/>
    <property type="match status" value="1"/>
</dbReference>
<name>A0A1G6N9U4_9BACT</name>
<dbReference type="OrthoDB" id="9793489at2"/>
<dbReference type="RefSeq" id="WP_087939543.1">
    <property type="nucleotide sequence ID" value="NZ_FNAC01000003.1"/>
</dbReference>
<evidence type="ECO:0000313" key="2">
    <source>
        <dbReference type="EMBL" id="SDC64640.1"/>
    </source>
</evidence>
<sequence length="555" mass="62540">MKQLAFIFTFYISTIGVSLAQLSPEKETLLDSIFQEWNQPGMPGGSIGVMQDGRIIYSKAFGLASLDFGVPNMPNTLFNIASVSKQFTAMAIVRMAEKGLLSLDDDVRKYLPEIPDFGQTITFKHLIHHTSGLRSVHYMLGLAGWRGDDVRTNEDVFRFVTMQKDLNYPVGERYGYCNTGYVLMALVVERLSGKSFAEWMKSEVFEPLSLEHTYVEDNYTRVVPNNASSYYHSEGVVFERALDYWNYTGAGNIHSTTEDLLLWAKNLYSPKPGWENAFEKMKDVGIYSNGQPSNYAFGLYVDEYGSQKRIHHSGSIGGFRAQIATFPDLNLSISILSNFSSSNLGQKLNGVSEIILDNDGTSNSQSELPQQVMQDVDPNLAILIKGSYWDTYEKRVFQIEKKGQKLFVVAESSERLLQHLGDGEFSIKDADGRKLKFDIQNEEVSSAKSISKEGIENVWIPLGENSFSASELKDFEGEYYSGELQTSYWFKIEGDHLVAYHPRHGEIPLERLTSNAFKGRWPALIVEFVLNPDGKSAEVMLSNDRVKNLKLSRPS</sequence>
<dbReference type="PANTHER" id="PTHR46825">
    <property type="entry name" value="D-ALANYL-D-ALANINE-CARBOXYPEPTIDASE/ENDOPEPTIDASE AMPH"/>
    <property type="match status" value="1"/>
</dbReference>
<dbReference type="Proteomes" id="UP000199060">
    <property type="component" value="Unassembled WGS sequence"/>
</dbReference>
<dbReference type="InterPro" id="IPR050491">
    <property type="entry name" value="AmpC-like"/>
</dbReference>
<dbReference type="EMBL" id="FNAC01000003">
    <property type="protein sequence ID" value="SDC64640.1"/>
    <property type="molecule type" value="Genomic_DNA"/>
</dbReference>
<dbReference type="AlphaFoldDB" id="A0A1G6N9U4"/>
<dbReference type="STRING" id="686796.SAMN04488104_100340"/>
<reference evidence="3" key="1">
    <citation type="submission" date="2016-10" db="EMBL/GenBank/DDBJ databases">
        <authorList>
            <person name="Varghese N."/>
            <person name="Submissions S."/>
        </authorList>
    </citation>
    <scope>NUCLEOTIDE SEQUENCE [LARGE SCALE GENOMIC DNA]</scope>
    <source>
        <strain evidence="3">DSM 23095</strain>
    </source>
</reference>
<evidence type="ECO:0000313" key="3">
    <source>
        <dbReference type="Proteomes" id="UP000199060"/>
    </source>
</evidence>